<dbReference type="Proteomes" id="UP001597344">
    <property type="component" value="Unassembled WGS sequence"/>
</dbReference>
<feature type="domain" description="TonB-dependent receptor-like beta-barrel" evidence="13">
    <location>
        <begin position="353"/>
        <end position="769"/>
    </location>
</feature>
<dbReference type="Pfam" id="PF07715">
    <property type="entry name" value="Plug"/>
    <property type="match status" value="1"/>
</dbReference>
<evidence type="ECO:0000256" key="2">
    <source>
        <dbReference type="ARBA" id="ARBA00022448"/>
    </source>
</evidence>
<evidence type="ECO:0000256" key="9">
    <source>
        <dbReference type="ARBA" id="ARBA00023237"/>
    </source>
</evidence>
<dbReference type="EMBL" id="JBHUHY010000006">
    <property type="protein sequence ID" value="MFD2186910.1"/>
    <property type="molecule type" value="Genomic_DNA"/>
</dbReference>
<evidence type="ECO:0000313" key="16">
    <source>
        <dbReference type="Proteomes" id="UP001597344"/>
    </source>
</evidence>
<dbReference type="CDD" id="cd01347">
    <property type="entry name" value="ligand_gated_channel"/>
    <property type="match status" value="1"/>
</dbReference>
<dbReference type="InterPro" id="IPR037066">
    <property type="entry name" value="Plug_dom_sf"/>
</dbReference>
<dbReference type="Gene3D" id="2.170.130.10">
    <property type="entry name" value="TonB-dependent receptor, plug domain"/>
    <property type="match status" value="1"/>
</dbReference>
<comment type="caution">
    <text evidence="15">The sequence shown here is derived from an EMBL/GenBank/DDBJ whole genome shotgun (WGS) entry which is preliminary data.</text>
</comment>
<dbReference type="RefSeq" id="WP_378319906.1">
    <property type="nucleotide sequence ID" value="NZ_JBHUHY010000006.1"/>
</dbReference>
<keyword evidence="4 10" id="KW-0812">Transmembrane</keyword>
<proteinExistence type="inferred from homology"/>
<dbReference type="InterPro" id="IPR036942">
    <property type="entry name" value="Beta-barrel_TonB_sf"/>
</dbReference>
<sequence>MRSFISVLLILFSIPLANAQEVVTVIEKLSDTPIPDVIIENKEKSKRVITDFDGKADIAEFSNNEILYFTHSLHTPISILKSELIESLYIIHLEEDQNQLSEVVISVSKWEQDKKDIPQKIVSLSSEDIAIATPQTSADLLQSSGQVFIQKSQLGGGSPIIRGFSTNRLLLTVDGVRMNTAIFRGGNVQNVISIDPFTVDRTEVILGPGSVVYGSDAIGGVMNFYTVQPKFAIRDENHVSGNALVRYASASNEMTGHIDFNIGLEKWAFLTSVSYTDFDDLKMGSHGPDDYLRTEYVATVNGEDIIVQNSDPEEQVFTGYNQINLLQKIHFTPNEKWDFSVGLIYSETSDYPRYDRLIRRRDGNLRSAEWFYGPQRWGMGNFHVFHKSRSNLYDKIKVTAAYQFFEESRNDRDFGGDILSRTQEQVDVYSFNVDFEKEFNKKTSFYYGLEYILNNVFSDGSERDINTREIVAAPSRYPDGSTWQSIAAYASVKNNFSDKLRFQGGLRYNRIILYSDFNNDFFEFPFDEANIDTGALTGTAGLSWLPNNKLQWKLNFSSAFRAPNIDDVGKIFDSEPGSVVVPNPDLKPEYAYNGELGLTATLSKNFTLDLATYYTYLDNALVRRDFNLNGETQIVFGGELSNVQAIQNAARARIYGFEAGVEYEFAKHFKLASQYTFVGGEEELDNGVTTPTRHVSPQFGNTRLTFTSQKWIVDAFTVYNGQFDFEDLAPSQQNNDFLYAKDKNGNPYSPSWYTLNLRTQYKITDNLKSIISLENITDQRYRPYSSGVAAAGRNFIVSLKYSL</sequence>
<feature type="chain" id="PRO_5045104433" evidence="12">
    <location>
        <begin position="20"/>
        <end position="803"/>
    </location>
</feature>
<keyword evidence="2 10" id="KW-0813">Transport</keyword>
<reference evidence="16" key="1">
    <citation type="journal article" date="2019" name="Int. J. Syst. Evol. Microbiol.">
        <title>The Global Catalogue of Microorganisms (GCM) 10K type strain sequencing project: providing services to taxonomists for standard genome sequencing and annotation.</title>
        <authorList>
            <consortium name="The Broad Institute Genomics Platform"/>
            <consortium name="The Broad Institute Genome Sequencing Center for Infectious Disease"/>
            <person name="Wu L."/>
            <person name="Ma J."/>
        </authorList>
    </citation>
    <scope>NUCLEOTIDE SEQUENCE [LARGE SCALE GENOMIC DNA]</scope>
    <source>
        <strain evidence="16">DT92</strain>
    </source>
</reference>
<accession>A0ABW5AWN2</accession>
<keyword evidence="8 15" id="KW-0675">Receptor</keyword>
<evidence type="ECO:0000256" key="1">
    <source>
        <dbReference type="ARBA" id="ARBA00004571"/>
    </source>
</evidence>
<evidence type="ECO:0000259" key="13">
    <source>
        <dbReference type="Pfam" id="PF00593"/>
    </source>
</evidence>
<comment type="similarity">
    <text evidence="10 11">Belongs to the TonB-dependent receptor family.</text>
</comment>
<feature type="domain" description="TonB-dependent receptor plug" evidence="14">
    <location>
        <begin position="113"/>
        <end position="221"/>
    </location>
</feature>
<keyword evidence="16" id="KW-1185">Reference proteome</keyword>
<dbReference type="InterPro" id="IPR039426">
    <property type="entry name" value="TonB-dep_rcpt-like"/>
</dbReference>
<protein>
    <submittedName>
        <fullName evidence="15">TonB-dependent receptor plug domain-containing protein</fullName>
    </submittedName>
</protein>
<dbReference type="PANTHER" id="PTHR30069">
    <property type="entry name" value="TONB-DEPENDENT OUTER MEMBRANE RECEPTOR"/>
    <property type="match status" value="1"/>
</dbReference>
<evidence type="ECO:0000256" key="11">
    <source>
        <dbReference type="RuleBase" id="RU003357"/>
    </source>
</evidence>
<evidence type="ECO:0000256" key="8">
    <source>
        <dbReference type="ARBA" id="ARBA00023170"/>
    </source>
</evidence>
<keyword evidence="5 12" id="KW-0732">Signal</keyword>
<evidence type="ECO:0000256" key="7">
    <source>
        <dbReference type="ARBA" id="ARBA00023136"/>
    </source>
</evidence>
<dbReference type="InterPro" id="IPR000531">
    <property type="entry name" value="Beta-barrel_TonB"/>
</dbReference>
<dbReference type="Gene3D" id="2.40.170.20">
    <property type="entry name" value="TonB-dependent receptor, beta-barrel domain"/>
    <property type="match status" value="1"/>
</dbReference>
<dbReference type="PANTHER" id="PTHR30069:SF29">
    <property type="entry name" value="HEMOGLOBIN AND HEMOGLOBIN-HAPTOGLOBIN-BINDING PROTEIN 1-RELATED"/>
    <property type="match status" value="1"/>
</dbReference>
<dbReference type="PROSITE" id="PS52016">
    <property type="entry name" value="TONB_DEPENDENT_REC_3"/>
    <property type="match status" value="1"/>
</dbReference>
<keyword evidence="6 11" id="KW-0798">TonB box</keyword>
<keyword evidence="3 10" id="KW-1134">Transmembrane beta strand</keyword>
<evidence type="ECO:0000256" key="3">
    <source>
        <dbReference type="ARBA" id="ARBA00022452"/>
    </source>
</evidence>
<name>A0ABW5AWN2_9FLAO</name>
<gene>
    <name evidence="15" type="ORF">ACFSJT_08910</name>
</gene>
<dbReference type="SUPFAM" id="SSF56935">
    <property type="entry name" value="Porins"/>
    <property type="match status" value="1"/>
</dbReference>
<dbReference type="InterPro" id="IPR012910">
    <property type="entry name" value="Plug_dom"/>
</dbReference>
<comment type="subcellular location">
    <subcellularLocation>
        <location evidence="1 10">Cell outer membrane</location>
        <topology evidence="1 10">Multi-pass membrane protein</topology>
    </subcellularLocation>
</comment>
<evidence type="ECO:0000256" key="5">
    <source>
        <dbReference type="ARBA" id="ARBA00022729"/>
    </source>
</evidence>
<keyword evidence="9 10" id="KW-0998">Cell outer membrane</keyword>
<feature type="signal peptide" evidence="12">
    <location>
        <begin position="1"/>
        <end position="19"/>
    </location>
</feature>
<dbReference type="Pfam" id="PF00593">
    <property type="entry name" value="TonB_dep_Rec_b-barrel"/>
    <property type="match status" value="1"/>
</dbReference>
<evidence type="ECO:0000256" key="10">
    <source>
        <dbReference type="PROSITE-ProRule" id="PRU01360"/>
    </source>
</evidence>
<organism evidence="15 16">
    <name type="scientific">Aquimarina celericrescens</name>
    <dbReference type="NCBI Taxonomy" id="1964542"/>
    <lineage>
        <taxon>Bacteria</taxon>
        <taxon>Pseudomonadati</taxon>
        <taxon>Bacteroidota</taxon>
        <taxon>Flavobacteriia</taxon>
        <taxon>Flavobacteriales</taxon>
        <taxon>Flavobacteriaceae</taxon>
        <taxon>Aquimarina</taxon>
    </lineage>
</organism>
<evidence type="ECO:0000313" key="15">
    <source>
        <dbReference type="EMBL" id="MFD2186910.1"/>
    </source>
</evidence>
<evidence type="ECO:0000256" key="12">
    <source>
        <dbReference type="SAM" id="SignalP"/>
    </source>
</evidence>
<evidence type="ECO:0000256" key="6">
    <source>
        <dbReference type="ARBA" id="ARBA00023077"/>
    </source>
</evidence>
<keyword evidence="7 10" id="KW-0472">Membrane</keyword>
<evidence type="ECO:0000256" key="4">
    <source>
        <dbReference type="ARBA" id="ARBA00022692"/>
    </source>
</evidence>
<evidence type="ECO:0000259" key="14">
    <source>
        <dbReference type="Pfam" id="PF07715"/>
    </source>
</evidence>